<proteinExistence type="predicted"/>
<reference evidence="3" key="2">
    <citation type="submission" date="2015-01" db="EMBL/GenBank/DDBJ databases">
        <title>Evolutionary Origins and Diversification of the Mycorrhizal Mutualists.</title>
        <authorList>
            <consortium name="DOE Joint Genome Institute"/>
            <consortium name="Mycorrhizal Genomics Consortium"/>
            <person name="Kohler A."/>
            <person name="Kuo A."/>
            <person name="Nagy L.G."/>
            <person name="Floudas D."/>
            <person name="Copeland A."/>
            <person name="Barry K.W."/>
            <person name="Cichocki N."/>
            <person name="Veneault-Fourrey C."/>
            <person name="LaButti K."/>
            <person name="Lindquist E.A."/>
            <person name="Lipzen A."/>
            <person name="Lundell T."/>
            <person name="Morin E."/>
            <person name="Murat C."/>
            <person name="Riley R."/>
            <person name="Ohm R."/>
            <person name="Sun H."/>
            <person name="Tunlid A."/>
            <person name="Henrissat B."/>
            <person name="Grigoriev I.V."/>
            <person name="Hibbett D.S."/>
            <person name="Martin F."/>
        </authorList>
    </citation>
    <scope>NUCLEOTIDE SEQUENCE [LARGE SCALE GENOMIC DNA]</scope>
    <source>
        <strain evidence="3">h7</strain>
    </source>
</reference>
<protein>
    <recommendedName>
        <fullName evidence="4">CCHC-type domain-containing protein</fullName>
    </recommendedName>
</protein>
<accession>A0A0C2XAB5</accession>
<evidence type="ECO:0000313" key="2">
    <source>
        <dbReference type="EMBL" id="KIM34953.1"/>
    </source>
</evidence>
<dbReference type="Proteomes" id="UP000053424">
    <property type="component" value="Unassembled WGS sequence"/>
</dbReference>
<reference evidence="2 3" key="1">
    <citation type="submission" date="2014-04" db="EMBL/GenBank/DDBJ databases">
        <authorList>
            <consortium name="DOE Joint Genome Institute"/>
            <person name="Kuo A."/>
            <person name="Gay G."/>
            <person name="Dore J."/>
            <person name="Kohler A."/>
            <person name="Nagy L.G."/>
            <person name="Floudas D."/>
            <person name="Copeland A."/>
            <person name="Barry K.W."/>
            <person name="Cichocki N."/>
            <person name="Veneault-Fourrey C."/>
            <person name="LaButti K."/>
            <person name="Lindquist E.A."/>
            <person name="Lipzen A."/>
            <person name="Lundell T."/>
            <person name="Morin E."/>
            <person name="Murat C."/>
            <person name="Sun H."/>
            <person name="Tunlid A."/>
            <person name="Henrissat B."/>
            <person name="Grigoriev I.V."/>
            <person name="Hibbett D.S."/>
            <person name="Martin F."/>
            <person name="Nordberg H.P."/>
            <person name="Cantor M.N."/>
            <person name="Hua S.X."/>
        </authorList>
    </citation>
    <scope>NUCLEOTIDE SEQUENCE [LARGE SCALE GENOMIC DNA]</scope>
    <source>
        <strain evidence="3">h7</strain>
    </source>
</reference>
<dbReference type="STRING" id="686832.A0A0C2XAB5"/>
<keyword evidence="1" id="KW-0175">Coiled coil</keyword>
<dbReference type="HOGENOM" id="CLU_037286_0_0_1"/>
<name>A0A0C2XAB5_HEBCY</name>
<dbReference type="EMBL" id="KN831840">
    <property type="protein sequence ID" value="KIM34953.1"/>
    <property type="molecule type" value="Genomic_DNA"/>
</dbReference>
<keyword evidence="3" id="KW-1185">Reference proteome</keyword>
<organism evidence="2 3">
    <name type="scientific">Hebeloma cylindrosporum</name>
    <dbReference type="NCBI Taxonomy" id="76867"/>
    <lineage>
        <taxon>Eukaryota</taxon>
        <taxon>Fungi</taxon>
        <taxon>Dikarya</taxon>
        <taxon>Basidiomycota</taxon>
        <taxon>Agaricomycotina</taxon>
        <taxon>Agaricomycetes</taxon>
        <taxon>Agaricomycetidae</taxon>
        <taxon>Agaricales</taxon>
        <taxon>Agaricineae</taxon>
        <taxon>Hymenogastraceae</taxon>
        <taxon>Hebeloma</taxon>
    </lineage>
</organism>
<dbReference type="AlphaFoldDB" id="A0A0C2XAB5"/>
<evidence type="ECO:0000256" key="1">
    <source>
        <dbReference type="SAM" id="Coils"/>
    </source>
</evidence>
<evidence type="ECO:0000313" key="3">
    <source>
        <dbReference type="Proteomes" id="UP000053424"/>
    </source>
</evidence>
<dbReference type="OrthoDB" id="2678560at2759"/>
<feature type="coiled-coil region" evidence="1">
    <location>
        <begin position="80"/>
        <end position="107"/>
    </location>
</feature>
<gene>
    <name evidence="2" type="ORF">M413DRAFT_79884</name>
</gene>
<sequence length="388" mass="43990">MSNEQVAPFHGDKDDENPEDFLRSFFRRMGTSTDAVKKQQFPNFLQADSVADDWYEELPAADKVDWAAIEVAFRKRWPRKQQVKKTKEEYEEEIMGLLLKMEDLGKKEKVAGRDVYSHVAWADKMAMIVRGAKLEDTTTYIGQVRKKLPKLLREKTGAGHDNWTTFLKAVRDIDTDHIKEGVDIWKEDQAEQAAIKQRIQQLEKLTTPTPAPRRSPANPSTQFQVTRTIRDASLPATQLRTTPSSLIPRPPPTQADRTALMAQLQKYPHHPDTDAGRQAHQAKQTDWVKTYGLGTRVTESTPYPLRPGTTPVNSGECFTCGYTGHLGRRDGANCGGRRPLHPNEQSWRAICSRILKEQRKIVNVQLVAVDDYGTVWEDIQGNEEGPSS</sequence>
<evidence type="ECO:0008006" key="4">
    <source>
        <dbReference type="Google" id="ProtNLM"/>
    </source>
</evidence>